<dbReference type="InterPro" id="IPR036388">
    <property type="entry name" value="WH-like_DNA-bd_sf"/>
</dbReference>
<dbReference type="PANTHER" id="PTHR33221">
    <property type="entry name" value="WINGED HELIX-TURN-HELIX TRANSCRIPTIONAL REGULATOR, RRF2 FAMILY"/>
    <property type="match status" value="1"/>
</dbReference>
<dbReference type="NCBIfam" id="TIGR00738">
    <property type="entry name" value="rrf2_super"/>
    <property type="match status" value="1"/>
</dbReference>
<dbReference type="Proteomes" id="UP000309747">
    <property type="component" value="Unassembled WGS sequence"/>
</dbReference>
<dbReference type="RefSeq" id="WP_136885950.1">
    <property type="nucleotide sequence ID" value="NZ_SUNI01000007.1"/>
</dbReference>
<dbReference type="GO" id="GO:0003700">
    <property type="term" value="F:DNA-binding transcription factor activity"/>
    <property type="evidence" value="ECO:0007669"/>
    <property type="project" value="TreeGrafter"/>
</dbReference>
<gene>
    <name evidence="2" type="ORF">FA743_09905</name>
</gene>
<sequence length="169" mass="17767">MRLTTKTNLAARVLMACAVNDGTTLRSAQIARTCNASPNHLLQVVNALQAQGFVETLRGRHGGLRLARPAARISMGAVFRIFEAGVPFAECFAPQTNTCPLAATCRLRGVVAHALEAFYATLDKVTLADLTEGNCGLAALLSVPDRLRDLPSCDAKTPAGDHPAGVSLA</sequence>
<dbReference type="EMBL" id="SUNI01000007">
    <property type="protein sequence ID" value="TJZ91781.1"/>
    <property type="molecule type" value="Genomic_DNA"/>
</dbReference>
<proteinExistence type="predicted"/>
<dbReference type="SUPFAM" id="SSF46785">
    <property type="entry name" value="Winged helix' DNA-binding domain"/>
    <property type="match status" value="1"/>
</dbReference>
<dbReference type="GO" id="GO:0003677">
    <property type="term" value="F:DNA binding"/>
    <property type="evidence" value="ECO:0007669"/>
    <property type="project" value="UniProtKB-KW"/>
</dbReference>
<evidence type="ECO:0000256" key="1">
    <source>
        <dbReference type="ARBA" id="ARBA00023125"/>
    </source>
</evidence>
<dbReference type="InterPro" id="IPR036390">
    <property type="entry name" value="WH_DNA-bd_sf"/>
</dbReference>
<dbReference type="PROSITE" id="PS51197">
    <property type="entry name" value="HTH_RRF2_2"/>
    <property type="match status" value="1"/>
</dbReference>
<dbReference type="AlphaFoldDB" id="A0A4U0R9C1"/>
<keyword evidence="3" id="KW-1185">Reference proteome</keyword>
<organism evidence="2 3">
    <name type="scientific">Paracoccus gahaiensis</name>
    <dbReference type="NCBI Taxonomy" id="1706839"/>
    <lineage>
        <taxon>Bacteria</taxon>
        <taxon>Pseudomonadati</taxon>
        <taxon>Pseudomonadota</taxon>
        <taxon>Alphaproteobacteria</taxon>
        <taxon>Rhodobacterales</taxon>
        <taxon>Paracoccaceae</taxon>
        <taxon>Paracoccus</taxon>
    </lineage>
</organism>
<evidence type="ECO:0000313" key="3">
    <source>
        <dbReference type="Proteomes" id="UP000309747"/>
    </source>
</evidence>
<dbReference type="PANTHER" id="PTHR33221:SF4">
    <property type="entry name" value="HTH-TYPE TRANSCRIPTIONAL REPRESSOR NSRR"/>
    <property type="match status" value="1"/>
</dbReference>
<dbReference type="Gene3D" id="1.10.10.10">
    <property type="entry name" value="Winged helix-like DNA-binding domain superfamily/Winged helix DNA-binding domain"/>
    <property type="match status" value="1"/>
</dbReference>
<reference evidence="2 3" key="1">
    <citation type="submission" date="2019-04" db="EMBL/GenBank/DDBJ databases">
        <authorList>
            <person name="Li J."/>
        </authorList>
    </citation>
    <scope>NUCLEOTIDE SEQUENCE [LARGE SCALE GENOMIC DNA]</scope>
    <source>
        <strain evidence="2 3">KCTC 42687</strain>
    </source>
</reference>
<keyword evidence="1" id="KW-0238">DNA-binding</keyword>
<dbReference type="OrthoDB" id="9795923at2"/>
<name>A0A4U0R9C1_9RHOB</name>
<comment type="caution">
    <text evidence="2">The sequence shown here is derived from an EMBL/GenBank/DDBJ whole genome shotgun (WGS) entry which is preliminary data.</text>
</comment>
<dbReference type="InterPro" id="IPR000944">
    <property type="entry name" value="Tscrpt_reg_Rrf2"/>
</dbReference>
<dbReference type="GO" id="GO:0005829">
    <property type="term" value="C:cytosol"/>
    <property type="evidence" value="ECO:0007669"/>
    <property type="project" value="TreeGrafter"/>
</dbReference>
<accession>A0A4U0R9C1</accession>
<protein>
    <submittedName>
        <fullName evidence="2">Rrf2 family transcriptional regulator</fullName>
    </submittedName>
</protein>
<evidence type="ECO:0000313" key="2">
    <source>
        <dbReference type="EMBL" id="TJZ91781.1"/>
    </source>
</evidence>
<dbReference type="Pfam" id="PF02082">
    <property type="entry name" value="Rrf2"/>
    <property type="match status" value="1"/>
</dbReference>